<reference evidence="8 9" key="1">
    <citation type="submission" date="2010-12" db="EMBL/GenBank/DDBJ databases">
        <authorList>
            <person name="Muzny D."/>
            <person name="Qin X."/>
            <person name="Buhay C."/>
            <person name="Dugan-Rocha S."/>
            <person name="Ding Y."/>
            <person name="Chen G."/>
            <person name="Hawes A."/>
            <person name="Holder M."/>
            <person name="Jhangiani S."/>
            <person name="Johnson A."/>
            <person name="Khan Z."/>
            <person name="Li Z."/>
            <person name="Liu W."/>
            <person name="Liu X."/>
            <person name="Perez L."/>
            <person name="Shen H."/>
            <person name="Wang Q."/>
            <person name="Watt J."/>
            <person name="Xi L."/>
            <person name="Xin Y."/>
            <person name="Zhou J."/>
            <person name="Deng J."/>
            <person name="Jiang H."/>
            <person name="Liu Y."/>
            <person name="Qu J."/>
            <person name="Song X.-Z."/>
            <person name="Zhang L."/>
            <person name="Villasana D."/>
            <person name="Johnson A."/>
            <person name="Liu J."/>
            <person name="Liyanage D."/>
            <person name="Lorensuhewa L."/>
            <person name="Robinson T."/>
            <person name="Song A."/>
            <person name="Song B.-B."/>
            <person name="Dinh H."/>
            <person name="Thornton R."/>
            <person name="Coyle M."/>
            <person name="Francisco L."/>
            <person name="Jackson L."/>
            <person name="Javaid M."/>
            <person name="Korchina V."/>
            <person name="Kovar C."/>
            <person name="Mata R."/>
            <person name="Mathew T."/>
            <person name="Ngo R."/>
            <person name="Nguyen L."/>
            <person name="Nguyen N."/>
            <person name="Okwuonu G."/>
            <person name="Ongeri F."/>
            <person name="Pham C."/>
            <person name="Simmons D."/>
            <person name="Wilczek-Boney K."/>
            <person name="Hale W."/>
            <person name="Jakkamsetti A."/>
            <person name="Pham P."/>
            <person name="Ruth R."/>
            <person name="San Lucas F."/>
            <person name="Warren J."/>
            <person name="Zhang J."/>
            <person name="Zhao Z."/>
            <person name="Zhou C."/>
            <person name="Zhu D."/>
            <person name="Lee S."/>
            <person name="Bess C."/>
            <person name="Blankenburg K."/>
            <person name="Forbes L."/>
            <person name="Fu Q."/>
            <person name="Gubbala S."/>
            <person name="Hirani K."/>
            <person name="Jayaseelan J.C."/>
            <person name="Lara F."/>
            <person name="Munidasa M."/>
            <person name="Palculict T."/>
            <person name="Patil S."/>
            <person name="Pu L.-L."/>
            <person name="Saada N."/>
            <person name="Tang L."/>
            <person name="Weissenberger G."/>
            <person name="Zhu Y."/>
            <person name="Hemphill L."/>
            <person name="Shang Y."/>
            <person name="Youmans B."/>
            <person name="Ayvaz T."/>
            <person name="Ross M."/>
            <person name="Santibanez J."/>
            <person name="Aqrawi P."/>
            <person name="Gross S."/>
            <person name="Joshi V."/>
            <person name="Fowler G."/>
            <person name="Nazareth L."/>
            <person name="Reid J."/>
            <person name="Worley K."/>
            <person name="Petrosino J."/>
            <person name="Highlander S."/>
            <person name="Gibbs R."/>
        </authorList>
    </citation>
    <scope>NUCLEOTIDE SEQUENCE [LARGE SCALE GENOMIC DNA]</scope>
    <source>
        <strain evidence="8 9">DSM 10105</strain>
    </source>
</reference>
<keyword evidence="3" id="KW-0547">Nucleotide-binding</keyword>
<keyword evidence="5" id="KW-0046">Antibiotic resistance</keyword>
<dbReference type="PROSITE" id="PS50893">
    <property type="entry name" value="ABC_TRANSPORTER_2"/>
    <property type="match status" value="1"/>
</dbReference>
<dbReference type="PATRIC" id="fig|864564.6.peg.1536"/>
<organism evidence="8 9">
    <name type="scientific">Parascardovia denticolens DSM 10105 = JCM 12538</name>
    <dbReference type="NCBI Taxonomy" id="864564"/>
    <lineage>
        <taxon>Bacteria</taxon>
        <taxon>Bacillati</taxon>
        <taxon>Actinomycetota</taxon>
        <taxon>Actinomycetes</taxon>
        <taxon>Bifidobacteriales</taxon>
        <taxon>Bifidobacteriaceae</taxon>
        <taxon>Parascardovia</taxon>
    </lineage>
</organism>
<comment type="caution">
    <text evidence="8">The sequence shown here is derived from an EMBL/GenBank/DDBJ whole genome shotgun (WGS) entry which is preliminary data.</text>
</comment>
<evidence type="ECO:0000256" key="5">
    <source>
        <dbReference type="ARBA" id="ARBA00023251"/>
    </source>
</evidence>
<keyword evidence="2" id="KW-0813">Transport</keyword>
<dbReference type="PANTHER" id="PTHR42711">
    <property type="entry name" value="ABC TRANSPORTER ATP-BINDING PROTEIN"/>
    <property type="match status" value="1"/>
</dbReference>
<dbReference type="CDD" id="cd03230">
    <property type="entry name" value="ABC_DR_subfamily_A"/>
    <property type="match status" value="1"/>
</dbReference>
<evidence type="ECO:0000256" key="4">
    <source>
        <dbReference type="ARBA" id="ARBA00022840"/>
    </source>
</evidence>
<dbReference type="Proteomes" id="UP000004946">
    <property type="component" value="Chromosome"/>
</dbReference>
<dbReference type="Pfam" id="PF00005">
    <property type="entry name" value="ABC_tran"/>
    <property type="match status" value="1"/>
</dbReference>
<dbReference type="HOGENOM" id="CLU_000604_1_2_11"/>
<accession>E6JZF9</accession>
<feature type="compositionally biased region" description="Polar residues" evidence="6">
    <location>
        <begin position="7"/>
        <end position="24"/>
    </location>
</feature>
<feature type="region of interest" description="Disordered" evidence="6">
    <location>
        <begin position="300"/>
        <end position="330"/>
    </location>
</feature>
<dbReference type="GO" id="GO:0046677">
    <property type="term" value="P:response to antibiotic"/>
    <property type="evidence" value="ECO:0007669"/>
    <property type="project" value="UniProtKB-KW"/>
</dbReference>
<evidence type="ECO:0000259" key="7">
    <source>
        <dbReference type="PROSITE" id="PS50893"/>
    </source>
</evidence>
<dbReference type="PANTHER" id="PTHR42711:SF19">
    <property type="entry name" value="DOXORUBICIN RESISTANCE ATP-BINDING PROTEIN DRRA"/>
    <property type="match status" value="1"/>
</dbReference>
<evidence type="ECO:0000313" key="8">
    <source>
        <dbReference type="EMBL" id="EFT83174.1"/>
    </source>
</evidence>
<comment type="subcellular location">
    <subcellularLocation>
        <location evidence="1">Cell membrane</location>
        <topology evidence="1">Peripheral membrane protein</topology>
    </subcellularLocation>
</comment>
<dbReference type="GO" id="GO:0005524">
    <property type="term" value="F:ATP binding"/>
    <property type="evidence" value="ECO:0007669"/>
    <property type="project" value="UniProtKB-KW"/>
</dbReference>
<dbReference type="InterPro" id="IPR027417">
    <property type="entry name" value="P-loop_NTPase"/>
</dbReference>
<evidence type="ECO:0000313" key="9">
    <source>
        <dbReference type="Proteomes" id="UP000004946"/>
    </source>
</evidence>
<keyword evidence="9" id="KW-1185">Reference proteome</keyword>
<sequence>MIKENPMMQTPQPQQESQSVPTGWQQERLRRQPPQPQPNPGQIQQPAPYNAEAAMSIRGLAKVFGKKLAVNRIDLDIPVGSFYGLVGPNGAGKTTTLKMATGLLRPTAGGAAIRGTDVWAHLNECKRKMGVMPSSDELFTRLTGLQTLVYAAMLRGINRATAKDRATDLLAALDLTDSANALVQDYSAGMTKKIALGTALIHSPQLLVLDEPFEAVDPVSAANIRQILKQYASTGGTVIISSHVMALVEQLCDHVAVISQGNILAAGTTQEVSGGMSLEDKFLSLVGGIHSENNLTWLNQQSAPENGQEPGLAHPAPTATASPPSTRQED</sequence>
<feature type="domain" description="ABC transporter" evidence="7">
    <location>
        <begin position="55"/>
        <end position="285"/>
    </location>
</feature>
<evidence type="ECO:0000256" key="6">
    <source>
        <dbReference type="SAM" id="MobiDB-lite"/>
    </source>
</evidence>
<dbReference type="SUPFAM" id="SSF52540">
    <property type="entry name" value="P-loop containing nucleoside triphosphate hydrolases"/>
    <property type="match status" value="1"/>
</dbReference>
<protein>
    <submittedName>
        <fullName evidence="8">ABC transporter, ATP-binding protein</fullName>
    </submittedName>
</protein>
<name>E6JZF9_PARDN</name>
<evidence type="ECO:0000256" key="1">
    <source>
        <dbReference type="ARBA" id="ARBA00004202"/>
    </source>
</evidence>
<dbReference type="AlphaFoldDB" id="E6JZF9"/>
<dbReference type="InterPro" id="IPR003439">
    <property type="entry name" value="ABC_transporter-like_ATP-bd"/>
</dbReference>
<dbReference type="InterPro" id="IPR050763">
    <property type="entry name" value="ABC_transporter_ATP-binding"/>
</dbReference>
<dbReference type="eggNOG" id="COG1131">
    <property type="taxonomic scope" value="Bacteria"/>
</dbReference>
<feature type="compositionally biased region" description="Low complexity" evidence="6">
    <location>
        <begin position="315"/>
        <end position="330"/>
    </location>
</feature>
<proteinExistence type="predicted"/>
<evidence type="ECO:0000256" key="3">
    <source>
        <dbReference type="ARBA" id="ARBA00022741"/>
    </source>
</evidence>
<dbReference type="GO" id="GO:0005886">
    <property type="term" value="C:plasma membrane"/>
    <property type="evidence" value="ECO:0007669"/>
    <property type="project" value="UniProtKB-SubCell"/>
</dbReference>
<keyword evidence="4 8" id="KW-0067">ATP-binding</keyword>
<evidence type="ECO:0000256" key="2">
    <source>
        <dbReference type="ARBA" id="ARBA00022448"/>
    </source>
</evidence>
<gene>
    <name evidence="8" type="ORF">HMPREF0620_0179</name>
</gene>
<dbReference type="InterPro" id="IPR003593">
    <property type="entry name" value="AAA+_ATPase"/>
</dbReference>
<dbReference type="GO" id="GO:0016887">
    <property type="term" value="F:ATP hydrolysis activity"/>
    <property type="evidence" value="ECO:0007669"/>
    <property type="project" value="InterPro"/>
</dbReference>
<dbReference type="Gene3D" id="3.40.50.300">
    <property type="entry name" value="P-loop containing nucleotide triphosphate hydrolases"/>
    <property type="match status" value="1"/>
</dbReference>
<feature type="region of interest" description="Disordered" evidence="6">
    <location>
        <begin position="1"/>
        <end position="46"/>
    </location>
</feature>
<dbReference type="KEGG" id="pdo:PSDT_1400"/>
<dbReference type="SMART" id="SM00382">
    <property type="entry name" value="AAA"/>
    <property type="match status" value="1"/>
</dbReference>
<dbReference type="EMBL" id="AEON01000001">
    <property type="protein sequence ID" value="EFT83174.1"/>
    <property type="molecule type" value="Genomic_DNA"/>
</dbReference>